<keyword evidence="1" id="KW-0732">Signal</keyword>
<dbReference type="InterPro" id="IPR036249">
    <property type="entry name" value="Thioredoxin-like_sf"/>
</dbReference>
<evidence type="ECO:0000259" key="2">
    <source>
        <dbReference type="Pfam" id="PF13098"/>
    </source>
</evidence>
<dbReference type="Proteomes" id="UP000636888">
    <property type="component" value="Unassembled WGS sequence"/>
</dbReference>
<proteinExistence type="predicted"/>
<evidence type="ECO:0000313" key="3">
    <source>
        <dbReference type="EMBL" id="MBJ6727940.1"/>
    </source>
</evidence>
<dbReference type="PANTHER" id="PTHR35272">
    <property type="entry name" value="THIOL:DISULFIDE INTERCHANGE PROTEIN DSBC-RELATED"/>
    <property type="match status" value="1"/>
</dbReference>
<dbReference type="InterPro" id="IPR012336">
    <property type="entry name" value="Thioredoxin-like_fold"/>
</dbReference>
<gene>
    <name evidence="3" type="ORF">JFN93_24795</name>
</gene>
<evidence type="ECO:0000256" key="1">
    <source>
        <dbReference type="SAM" id="SignalP"/>
    </source>
</evidence>
<feature type="signal peptide" evidence="1">
    <location>
        <begin position="1"/>
        <end position="29"/>
    </location>
</feature>
<keyword evidence="4" id="KW-1185">Reference proteome</keyword>
<comment type="caution">
    <text evidence="3">The sequence shown here is derived from an EMBL/GenBank/DDBJ whole genome shotgun (WGS) entry which is preliminary data.</text>
</comment>
<dbReference type="AlphaFoldDB" id="A0A8J7M3A6"/>
<sequence length="168" mass="18952">MKTNRVVTRLRAVLLFSLVAVLFGAVAHAAQDDLDLNKAVKVGTGKTMVIEFTDPDCPYCRKAEAFFRGRPDVTRYIFFLPLKNHPNSKPKVQYVLSARDKAKAYLELPIGPLDAHRMAEITPEGIKLQEEHHKIAKENKMNSTPSFLIYGRIIEGFDLRKLTEALGK</sequence>
<reference evidence="3" key="1">
    <citation type="submission" date="2020-12" db="EMBL/GenBank/DDBJ databases">
        <title>Geomonas sp. Red875, isolated from river sediment.</title>
        <authorList>
            <person name="Xu Z."/>
            <person name="Zhang Z."/>
            <person name="Masuda Y."/>
            <person name="Itoh H."/>
            <person name="Senoo K."/>
        </authorList>
    </citation>
    <scope>NUCLEOTIDE SEQUENCE</scope>
    <source>
        <strain evidence="3">Red875</strain>
    </source>
</reference>
<dbReference type="EMBL" id="JAEMHM010000033">
    <property type="protein sequence ID" value="MBJ6727940.1"/>
    <property type="molecule type" value="Genomic_DNA"/>
</dbReference>
<dbReference type="Pfam" id="PF13098">
    <property type="entry name" value="Thioredoxin_2"/>
    <property type="match status" value="1"/>
</dbReference>
<dbReference type="Gene3D" id="3.40.30.10">
    <property type="entry name" value="Glutaredoxin"/>
    <property type="match status" value="1"/>
</dbReference>
<feature type="chain" id="PRO_5035314049" evidence="1">
    <location>
        <begin position="30"/>
        <end position="168"/>
    </location>
</feature>
<feature type="domain" description="Thioredoxin-like fold" evidence="2">
    <location>
        <begin position="43"/>
        <end position="150"/>
    </location>
</feature>
<name>A0A8J7M3A6_9BACT</name>
<dbReference type="RefSeq" id="WP_199387078.1">
    <property type="nucleotide sequence ID" value="NZ_JAEMHM010000033.1"/>
</dbReference>
<accession>A0A8J7M3A6</accession>
<protein>
    <submittedName>
        <fullName evidence="3">Thioredoxin fold domain-containing protein</fullName>
    </submittedName>
</protein>
<dbReference type="SUPFAM" id="SSF52833">
    <property type="entry name" value="Thioredoxin-like"/>
    <property type="match status" value="1"/>
</dbReference>
<organism evidence="3 4">
    <name type="scientific">Geomesophilobacter sediminis</name>
    <dbReference type="NCBI Taxonomy" id="2798584"/>
    <lineage>
        <taxon>Bacteria</taxon>
        <taxon>Pseudomonadati</taxon>
        <taxon>Thermodesulfobacteriota</taxon>
        <taxon>Desulfuromonadia</taxon>
        <taxon>Geobacterales</taxon>
        <taxon>Geobacteraceae</taxon>
        <taxon>Geomesophilobacter</taxon>
    </lineage>
</organism>
<evidence type="ECO:0000313" key="4">
    <source>
        <dbReference type="Proteomes" id="UP000636888"/>
    </source>
</evidence>
<dbReference type="InterPro" id="IPR051470">
    <property type="entry name" value="Thiol:disulfide_interchange"/>
</dbReference>
<dbReference type="PANTHER" id="PTHR35272:SF3">
    <property type="entry name" value="THIOL:DISULFIDE INTERCHANGE PROTEIN DSBC"/>
    <property type="match status" value="1"/>
</dbReference>